<organism evidence="1 2">
    <name type="scientific">Trichonephila inaurata madagascariensis</name>
    <dbReference type="NCBI Taxonomy" id="2747483"/>
    <lineage>
        <taxon>Eukaryota</taxon>
        <taxon>Metazoa</taxon>
        <taxon>Ecdysozoa</taxon>
        <taxon>Arthropoda</taxon>
        <taxon>Chelicerata</taxon>
        <taxon>Arachnida</taxon>
        <taxon>Araneae</taxon>
        <taxon>Araneomorphae</taxon>
        <taxon>Entelegynae</taxon>
        <taxon>Araneoidea</taxon>
        <taxon>Nephilidae</taxon>
        <taxon>Trichonephila</taxon>
        <taxon>Trichonephila inaurata</taxon>
    </lineage>
</organism>
<keyword evidence="2" id="KW-1185">Reference proteome</keyword>
<dbReference type="AlphaFoldDB" id="A0A8X6MDD8"/>
<dbReference type="EMBL" id="BMAV01025618">
    <property type="protein sequence ID" value="GFS42990.1"/>
    <property type="molecule type" value="Genomic_DNA"/>
</dbReference>
<protein>
    <submittedName>
        <fullName evidence="1">Uncharacterized protein</fullName>
    </submittedName>
</protein>
<proteinExistence type="predicted"/>
<evidence type="ECO:0000313" key="1">
    <source>
        <dbReference type="EMBL" id="GFS42990.1"/>
    </source>
</evidence>
<dbReference type="Proteomes" id="UP000886998">
    <property type="component" value="Unassembled WGS sequence"/>
</dbReference>
<accession>A0A8X6MDD8</accession>
<evidence type="ECO:0000313" key="2">
    <source>
        <dbReference type="Proteomes" id="UP000886998"/>
    </source>
</evidence>
<gene>
    <name evidence="1" type="primary">X975_02616</name>
    <name evidence="1" type="ORF">TNIN_267271</name>
</gene>
<dbReference type="OrthoDB" id="6435532at2759"/>
<comment type="caution">
    <text evidence="1">The sequence shown here is derived from an EMBL/GenBank/DDBJ whole genome shotgun (WGS) entry which is preliminary data.</text>
</comment>
<reference evidence="1" key="1">
    <citation type="submission" date="2020-08" db="EMBL/GenBank/DDBJ databases">
        <title>Multicomponent nature underlies the extraordinary mechanical properties of spider dragline silk.</title>
        <authorList>
            <person name="Kono N."/>
            <person name="Nakamura H."/>
            <person name="Mori M."/>
            <person name="Yoshida Y."/>
            <person name="Ohtoshi R."/>
            <person name="Malay A.D."/>
            <person name="Moran D.A.P."/>
            <person name="Tomita M."/>
            <person name="Numata K."/>
            <person name="Arakawa K."/>
        </authorList>
    </citation>
    <scope>NUCLEOTIDE SEQUENCE</scope>
</reference>
<sequence length="100" mass="11692">MEEGVQCQSPSKIRKLYAIRISSWGLFYPQTLWNKYKEYMAEDIQQVHAAMTFNQHIYNETLIISENKVITMVGKKLHDFGMISSREVDGMISIVKLFEN</sequence>
<name>A0A8X6MDD8_9ARAC</name>